<feature type="domain" description="EAL" evidence="2">
    <location>
        <begin position="499"/>
        <end position="755"/>
    </location>
</feature>
<dbReference type="OrthoDB" id="3274397at2"/>
<dbReference type="CDD" id="cd01948">
    <property type="entry name" value="EAL"/>
    <property type="match status" value="1"/>
</dbReference>
<feature type="transmembrane region" description="Helical" evidence="1">
    <location>
        <begin position="190"/>
        <end position="212"/>
    </location>
</feature>
<dbReference type="Gene3D" id="3.30.70.270">
    <property type="match status" value="1"/>
</dbReference>
<sequence length="782" mass="84507">MQPALPPVIVRRLWQVMAAAGIAATALYALFPDTLISNISFVLLGVVTVAACFLGPRRWGAEPPTAWLLMGAAALLFLIGVLIRPTVTEEAMPWPLVADVFSFSGYVLLGVFLAMLLRQRQSLDRHAVLDGLIVTLAAGVTTTLLLALPAAAMTGRPALLSLIQGTYPLFDVIIMLLIVNLTFTAKTWPFSLSALTVTMIGMFTGDFLYAIAGVSGKIYADPLLNVPFLIAYTALGVTALHPSVVEMSRAARAPVQEWGWQRLALLAPAMVLPSVLLLTERSSGTGERVLIAGVGALTVGLLLFRATSAVQAQVAAQLRSEHQATHDPLTSLPNRTSISSEIERLVTVVDPEGHDRVWVYMLDLDGFKWVNDSWGHDTGDQLVIEVGRRLRSAVAASIPVARVGGDEFLLAFVGEKGGALHLVDDIRGCFARPFPVRDTEVVISASIGISHAAGDAARAAVTAEALMRDADTAMYRAKGEGPGRSSIFDTSMHDQVRERIELEVALRQALAENQLRVHYQPLVRLETGIPVGAEALVRWEHPERGAIPPMTFIPIAEDAGLIGSIGTWVRQEALRQLGVWRSEGVVRDDFYLSINVSPRQLNEPELPLIVSGEMLRYGVPAHCVALEMTESVMVDGSSVTARVLFELRELGVKLLIDDFGTGFSALGYLRRFPVTGVKIDRSFVIGLGVNVEDDEIVRAVVAMSHALGLSVIAEGVETPLQREALYAVGVVNGQGWLWGKAVPASEFAERWHKDVIAGPPEVQVPAITSALESVYGRHRRSE</sequence>
<dbReference type="Proteomes" id="UP000249341">
    <property type="component" value="Unassembled WGS sequence"/>
</dbReference>
<reference evidence="4 5" key="1">
    <citation type="submission" date="2018-06" db="EMBL/GenBank/DDBJ databases">
        <title>Genomic Encyclopedia of Type Strains, Phase III (KMG-III): the genomes of soil and plant-associated and newly described type strains.</title>
        <authorList>
            <person name="Whitman W."/>
        </authorList>
    </citation>
    <scope>NUCLEOTIDE SEQUENCE [LARGE SCALE GENOMIC DNA]</scope>
    <source>
        <strain evidence="4 5">CGMCC 4.7090</strain>
    </source>
</reference>
<organism evidence="4 5">
    <name type="scientific">Actinoplanes lutulentus</name>
    <dbReference type="NCBI Taxonomy" id="1287878"/>
    <lineage>
        <taxon>Bacteria</taxon>
        <taxon>Bacillati</taxon>
        <taxon>Actinomycetota</taxon>
        <taxon>Actinomycetes</taxon>
        <taxon>Micromonosporales</taxon>
        <taxon>Micromonosporaceae</taxon>
        <taxon>Actinoplanes</taxon>
    </lineage>
</organism>
<dbReference type="EMBL" id="QLMJ01000002">
    <property type="protein sequence ID" value="RAK42685.1"/>
    <property type="molecule type" value="Genomic_DNA"/>
</dbReference>
<evidence type="ECO:0000259" key="2">
    <source>
        <dbReference type="PROSITE" id="PS50883"/>
    </source>
</evidence>
<protein>
    <submittedName>
        <fullName evidence="4">Diguanylate cyclase (GGDEF)-like protein</fullName>
    </submittedName>
</protein>
<dbReference type="InterPro" id="IPR035919">
    <property type="entry name" value="EAL_sf"/>
</dbReference>
<dbReference type="SMART" id="SM00267">
    <property type="entry name" value="GGDEF"/>
    <property type="match status" value="1"/>
</dbReference>
<feature type="transmembrane region" description="Helical" evidence="1">
    <location>
        <begin position="96"/>
        <end position="117"/>
    </location>
</feature>
<dbReference type="SMART" id="SM00052">
    <property type="entry name" value="EAL"/>
    <property type="match status" value="1"/>
</dbReference>
<feature type="transmembrane region" description="Helical" evidence="1">
    <location>
        <begin position="66"/>
        <end position="84"/>
    </location>
</feature>
<feature type="transmembrane region" description="Helical" evidence="1">
    <location>
        <begin position="263"/>
        <end position="279"/>
    </location>
</feature>
<proteinExistence type="predicted"/>
<dbReference type="Pfam" id="PF00563">
    <property type="entry name" value="EAL"/>
    <property type="match status" value="1"/>
</dbReference>
<dbReference type="PANTHER" id="PTHR44757">
    <property type="entry name" value="DIGUANYLATE CYCLASE DGCP"/>
    <property type="match status" value="1"/>
</dbReference>
<feature type="transmembrane region" description="Helical" evidence="1">
    <location>
        <begin position="12"/>
        <end position="30"/>
    </location>
</feature>
<dbReference type="PROSITE" id="PS50887">
    <property type="entry name" value="GGDEF"/>
    <property type="match status" value="1"/>
</dbReference>
<comment type="caution">
    <text evidence="4">The sequence shown here is derived from an EMBL/GenBank/DDBJ whole genome shotgun (WGS) entry which is preliminary data.</text>
</comment>
<dbReference type="CDD" id="cd01949">
    <property type="entry name" value="GGDEF"/>
    <property type="match status" value="1"/>
</dbReference>
<evidence type="ECO:0000313" key="5">
    <source>
        <dbReference type="Proteomes" id="UP000249341"/>
    </source>
</evidence>
<feature type="transmembrane region" description="Helical" evidence="1">
    <location>
        <begin position="36"/>
        <end position="54"/>
    </location>
</feature>
<keyword evidence="1" id="KW-0812">Transmembrane</keyword>
<feature type="transmembrane region" description="Helical" evidence="1">
    <location>
        <begin position="224"/>
        <end position="242"/>
    </location>
</feature>
<dbReference type="InterPro" id="IPR052155">
    <property type="entry name" value="Biofilm_reg_signaling"/>
</dbReference>
<dbReference type="AlphaFoldDB" id="A0A327ZKB8"/>
<dbReference type="Pfam" id="PF00990">
    <property type="entry name" value="GGDEF"/>
    <property type="match status" value="1"/>
</dbReference>
<gene>
    <name evidence="4" type="ORF">B0I29_102510</name>
</gene>
<dbReference type="NCBIfam" id="TIGR00254">
    <property type="entry name" value="GGDEF"/>
    <property type="match status" value="1"/>
</dbReference>
<evidence type="ECO:0000259" key="3">
    <source>
        <dbReference type="PROSITE" id="PS50887"/>
    </source>
</evidence>
<feature type="domain" description="GGDEF" evidence="3">
    <location>
        <begin position="355"/>
        <end position="490"/>
    </location>
</feature>
<keyword evidence="5" id="KW-1185">Reference proteome</keyword>
<keyword evidence="1" id="KW-1133">Transmembrane helix</keyword>
<dbReference type="InterPro" id="IPR001633">
    <property type="entry name" value="EAL_dom"/>
</dbReference>
<evidence type="ECO:0000256" key="1">
    <source>
        <dbReference type="SAM" id="Phobius"/>
    </source>
</evidence>
<dbReference type="SUPFAM" id="SSF141868">
    <property type="entry name" value="EAL domain-like"/>
    <property type="match status" value="1"/>
</dbReference>
<dbReference type="SUPFAM" id="SSF55073">
    <property type="entry name" value="Nucleotide cyclase"/>
    <property type="match status" value="1"/>
</dbReference>
<dbReference type="PANTHER" id="PTHR44757:SF2">
    <property type="entry name" value="BIOFILM ARCHITECTURE MAINTENANCE PROTEIN MBAA"/>
    <property type="match status" value="1"/>
</dbReference>
<keyword evidence="1" id="KW-0472">Membrane</keyword>
<dbReference type="PROSITE" id="PS50883">
    <property type="entry name" value="EAL"/>
    <property type="match status" value="1"/>
</dbReference>
<dbReference type="InterPro" id="IPR000160">
    <property type="entry name" value="GGDEF_dom"/>
</dbReference>
<dbReference type="InterPro" id="IPR029787">
    <property type="entry name" value="Nucleotide_cyclase"/>
</dbReference>
<feature type="transmembrane region" description="Helical" evidence="1">
    <location>
        <begin position="158"/>
        <end position="183"/>
    </location>
</feature>
<accession>A0A327ZKB8</accession>
<name>A0A327ZKB8_9ACTN</name>
<feature type="transmembrane region" description="Helical" evidence="1">
    <location>
        <begin position="285"/>
        <end position="304"/>
    </location>
</feature>
<dbReference type="RefSeq" id="WP_111647817.1">
    <property type="nucleotide sequence ID" value="NZ_JACHWI010000003.1"/>
</dbReference>
<dbReference type="InterPro" id="IPR043128">
    <property type="entry name" value="Rev_trsase/Diguanyl_cyclase"/>
</dbReference>
<dbReference type="Gene3D" id="3.20.20.450">
    <property type="entry name" value="EAL domain"/>
    <property type="match status" value="1"/>
</dbReference>
<feature type="transmembrane region" description="Helical" evidence="1">
    <location>
        <begin position="129"/>
        <end position="152"/>
    </location>
</feature>
<evidence type="ECO:0000313" key="4">
    <source>
        <dbReference type="EMBL" id="RAK42685.1"/>
    </source>
</evidence>